<name>A0A1H3X1D7_BIZPA</name>
<dbReference type="OrthoDB" id="1447210at2"/>
<evidence type="ECO:0000313" key="2">
    <source>
        <dbReference type="Proteomes" id="UP000198846"/>
    </source>
</evidence>
<proteinExistence type="predicted"/>
<evidence type="ECO:0000313" key="1">
    <source>
        <dbReference type="EMBL" id="SDZ93207.1"/>
    </source>
</evidence>
<dbReference type="Proteomes" id="UP000198846">
    <property type="component" value="Unassembled WGS sequence"/>
</dbReference>
<sequence>MANVKFDIEGRINLMDKKISSHLLKIGDRFFCPEENCLFFKIDLEPKDGKFMCCSDAGIIKWFPGDLVVLRLNGVSAHLRYLSRILLTKALEEENQ</sequence>
<accession>A0A1H3X1D7</accession>
<dbReference type="EMBL" id="FNQK01000004">
    <property type="protein sequence ID" value="SDZ93207.1"/>
    <property type="molecule type" value="Genomic_DNA"/>
</dbReference>
<organism evidence="1 2">
    <name type="scientific">Bizionia paragorgiae</name>
    <dbReference type="NCBI Taxonomy" id="283786"/>
    <lineage>
        <taxon>Bacteria</taxon>
        <taxon>Pseudomonadati</taxon>
        <taxon>Bacteroidota</taxon>
        <taxon>Flavobacteriia</taxon>
        <taxon>Flavobacteriales</taxon>
        <taxon>Flavobacteriaceae</taxon>
        <taxon>Bizionia</taxon>
    </lineage>
</organism>
<dbReference type="AlphaFoldDB" id="A0A1H3X1D7"/>
<dbReference type="RefSeq" id="WP_092132714.1">
    <property type="nucleotide sequence ID" value="NZ_FNQK01000004.1"/>
</dbReference>
<reference evidence="1 2" key="1">
    <citation type="submission" date="2016-10" db="EMBL/GenBank/DDBJ databases">
        <authorList>
            <person name="de Groot N.N."/>
        </authorList>
    </citation>
    <scope>NUCLEOTIDE SEQUENCE [LARGE SCALE GENOMIC DNA]</scope>
    <source>
        <strain evidence="1 2">DSM 23842</strain>
    </source>
</reference>
<keyword evidence="2" id="KW-1185">Reference proteome</keyword>
<protein>
    <submittedName>
        <fullName evidence="1">Uncharacterized protein</fullName>
    </submittedName>
</protein>
<gene>
    <name evidence="1" type="ORF">SAMN04487990_104104</name>
</gene>